<dbReference type="Proteomes" id="UP001140560">
    <property type="component" value="Unassembled WGS sequence"/>
</dbReference>
<sequence length="240" mass="27107">MPSPFKAMTRRFSSFRIRTSTNASSADAQLSDRILADGDLENESKNRSYELLDPQKLGIQGKDPHEKDDWARGINTTVLFIACMVHDVGDSKYHVRIEGDERDQEDVIRDFLKDTSCGPAIWGPASYIAARVSLSRELLELEQIKNAAENFPALRIVQDADRLDGLGAIGIGRSFVFGGINEKRRKDSIQTGVELHHDRFEKYPELMKTTKGKEIAKERLDFMAKFRTQWSEETGRSGAL</sequence>
<dbReference type="PANTHER" id="PTHR33594:SF1">
    <property type="entry name" value="HD_PDEASE DOMAIN-CONTAINING PROTEIN"/>
    <property type="match status" value="1"/>
</dbReference>
<evidence type="ECO:0000313" key="1">
    <source>
        <dbReference type="EMBL" id="KAJ4369863.1"/>
    </source>
</evidence>
<evidence type="ECO:0008006" key="3">
    <source>
        <dbReference type="Google" id="ProtNLM"/>
    </source>
</evidence>
<organism evidence="1 2">
    <name type="scientific">Neocucurbitaria cava</name>
    <dbReference type="NCBI Taxonomy" id="798079"/>
    <lineage>
        <taxon>Eukaryota</taxon>
        <taxon>Fungi</taxon>
        <taxon>Dikarya</taxon>
        <taxon>Ascomycota</taxon>
        <taxon>Pezizomycotina</taxon>
        <taxon>Dothideomycetes</taxon>
        <taxon>Pleosporomycetidae</taxon>
        <taxon>Pleosporales</taxon>
        <taxon>Pleosporineae</taxon>
        <taxon>Cucurbitariaceae</taxon>
        <taxon>Neocucurbitaria</taxon>
    </lineage>
</organism>
<dbReference type="OrthoDB" id="16547at2759"/>
<dbReference type="EMBL" id="JAPEUY010000009">
    <property type="protein sequence ID" value="KAJ4369863.1"/>
    <property type="molecule type" value="Genomic_DNA"/>
</dbReference>
<dbReference type="SUPFAM" id="SSF109604">
    <property type="entry name" value="HD-domain/PDEase-like"/>
    <property type="match status" value="1"/>
</dbReference>
<gene>
    <name evidence="1" type="ORF">N0V83_005627</name>
</gene>
<evidence type="ECO:0000313" key="2">
    <source>
        <dbReference type="Proteomes" id="UP001140560"/>
    </source>
</evidence>
<proteinExistence type="predicted"/>
<accession>A0A9W9CLU2</accession>
<dbReference type="Gene3D" id="1.10.3210.50">
    <property type="match status" value="1"/>
</dbReference>
<dbReference type="PANTHER" id="PTHR33594">
    <property type="entry name" value="SUPERFAMILY HYDROLASE, PUTATIVE (AFU_ORTHOLOGUE AFUA_1G03035)-RELATED"/>
    <property type="match status" value="1"/>
</dbReference>
<protein>
    <recommendedName>
        <fullName evidence="3">HD domain-containing protein</fullName>
    </recommendedName>
</protein>
<dbReference type="AlphaFoldDB" id="A0A9W9CLU2"/>
<reference evidence="1" key="1">
    <citation type="submission" date="2022-10" db="EMBL/GenBank/DDBJ databases">
        <title>Tapping the CABI collections for fungal endophytes: first genome assemblies for Collariella, Neodidymelliopsis, Ascochyta clinopodiicola, Didymella pomorum, Didymosphaeria variabile, Neocosmospora piperis and Neocucurbitaria cava.</title>
        <authorList>
            <person name="Hill R."/>
        </authorList>
    </citation>
    <scope>NUCLEOTIDE SEQUENCE</scope>
    <source>
        <strain evidence="1">IMI 356814</strain>
    </source>
</reference>
<keyword evidence="2" id="KW-1185">Reference proteome</keyword>
<name>A0A9W9CLU2_9PLEO</name>
<comment type="caution">
    <text evidence="1">The sequence shown here is derived from an EMBL/GenBank/DDBJ whole genome shotgun (WGS) entry which is preliminary data.</text>
</comment>